<dbReference type="AlphaFoldDB" id="A0AAV2SYK2"/>
<protein>
    <submittedName>
        <fullName evidence="2">Uncharacterized protein</fullName>
    </submittedName>
</protein>
<reference evidence="2" key="1">
    <citation type="submission" date="2024-06" db="EMBL/GenBank/DDBJ databases">
        <authorList>
            <person name="Liu X."/>
            <person name="Lenzi L."/>
            <person name="Haldenby T S."/>
            <person name="Uol C."/>
        </authorList>
    </citation>
    <scope>NUCLEOTIDE SEQUENCE</scope>
</reference>
<dbReference type="Proteomes" id="UP001497525">
    <property type="component" value="Unassembled WGS sequence"/>
</dbReference>
<evidence type="ECO:0000256" key="1">
    <source>
        <dbReference type="SAM" id="MobiDB-lite"/>
    </source>
</evidence>
<name>A0AAV2SYK2_CALDB</name>
<proteinExistence type="predicted"/>
<accession>A0AAV2SYK2</accession>
<feature type="region of interest" description="Disordered" evidence="1">
    <location>
        <begin position="67"/>
        <end position="95"/>
    </location>
</feature>
<organism evidence="2 3">
    <name type="scientific">Calicophoron daubneyi</name>
    <name type="common">Rumen fluke</name>
    <name type="synonym">Paramphistomum daubneyi</name>
    <dbReference type="NCBI Taxonomy" id="300641"/>
    <lineage>
        <taxon>Eukaryota</taxon>
        <taxon>Metazoa</taxon>
        <taxon>Spiralia</taxon>
        <taxon>Lophotrochozoa</taxon>
        <taxon>Platyhelminthes</taxon>
        <taxon>Trematoda</taxon>
        <taxon>Digenea</taxon>
        <taxon>Plagiorchiida</taxon>
        <taxon>Pronocephalata</taxon>
        <taxon>Paramphistomoidea</taxon>
        <taxon>Paramphistomidae</taxon>
        <taxon>Calicophoron</taxon>
    </lineage>
</organism>
<gene>
    <name evidence="2" type="ORF">CDAUBV1_LOCUS1685</name>
</gene>
<sequence>MEVKRRSQAQFGPVWAAQNGRTMKHVLKTLQATLAKYSESPPGWSALRISSSHFSIGPLNGLLGTEERSAEKKKRTAWPPIIDKQSSDEELNSSE</sequence>
<evidence type="ECO:0000313" key="2">
    <source>
        <dbReference type="EMBL" id="CAL5130272.1"/>
    </source>
</evidence>
<dbReference type="EMBL" id="CAXLJL010000059">
    <property type="protein sequence ID" value="CAL5130272.1"/>
    <property type="molecule type" value="Genomic_DNA"/>
</dbReference>
<comment type="caution">
    <text evidence="2">The sequence shown here is derived from an EMBL/GenBank/DDBJ whole genome shotgun (WGS) entry which is preliminary data.</text>
</comment>
<evidence type="ECO:0000313" key="3">
    <source>
        <dbReference type="Proteomes" id="UP001497525"/>
    </source>
</evidence>